<evidence type="ECO:0000256" key="1">
    <source>
        <dbReference type="SAM" id="MobiDB-lite"/>
    </source>
</evidence>
<dbReference type="AlphaFoldDB" id="A0AA97NZ51"/>
<proteinExistence type="predicted"/>
<gene>
    <name evidence="2" type="ORF">OOU_Y34scaffold00516g4</name>
</gene>
<sequence>MGERATRKMPGNGPREGVSLALSASTGGQVSNADGAGRFQKGSAVSKLGLSYCPRQKKRQIPGPAHTDADRSSSSSSLQKFLACSGMQP</sequence>
<dbReference type="EMBL" id="JH793871">
    <property type="protein sequence ID" value="ELQ38969.1"/>
    <property type="molecule type" value="Genomic_DNA"/>
</dbReference>
<evidence type="ECO:0000313" key="2">
    <source>
        <dbReference type="EMBL" id="ELQ38969.1"/>
    </source>
</evidence>
<accession>A0AA97NZ51</accession>
<organism evidence="2">
    <name type="scientific">Pyricularia oryzae (strain Y34)</name>
    <name type="common">Rice blast fungus</name>
    <name type="synonym">Magnaporthe oryzae</name>
    <dbReference type="NCBI Taxonomy" id="1143189"/>
    <lineage>
        <taxon>Eukaryota</taxon>
        <taxon>Fungi</taxon>
        <taxon>Dikarya</taxon>
        <taxon>Ascomycota</taxon>
        <taxon>Pezizomycotina</taxon>
        <taxon>Sordariomycetes</taxon>
        <taxon>Sordariomycetidae</taxon>
        <taxon>Magnaporthales</taxon>
        <taxon>Pyriculariaceae</taxon>
        <taxon>Pyricularia</taxon>
    </lineage>
</organism>
<feature type="region of interest" description="Disordered" evidence="1">
    <location>
        <begin position="50"/>
        <end position="89"/>
    </location>
</feature>
<feature type="compositionally biased region" description="Polar residues" evidence="1">
    <location>
        <begin position="22"/>
        <end position="32"/>
    </location>
</feature>
<feature type="region of interest" description="Disordered" evidence="1">
    <location>
        <begin position="1"/>
        <end position="38"/>
    </location>
</feature>
<reference evidence="2" key="1">
    <citation type="journal article" date="2012" name="PLoS Genet.">
        <title>Comparative analysis of the genomes of two field isolates of the rice blast fungus Magnaporthe oryzae.</title>
        <authorList>
            <person name="Xue M."/>
            <person name="Yang J."/>
            <person name="Li Z."/>
            <person name="Hu S."/>
            <person name="Yao N."/>
            <person name="Dean R.A."/>
            <person name="Zhao W."/>
            <person name="Shen M."/>
            <person name="Zhang H."/>
            <person name="Li C."/>
            <person name="Liu L."/>
            <person name="Cao L."/>
            <person name="Xu X."/>
            <person name="Xing Y."/>
            <person name="Hsiang T."/>
            <person name="Zhang Z."/>
            <person name="Xu J.R."/>
            <person name="Peng Y.L."/>
        </authorList>
    </citation>
    <scope>NUCLEOTIDE SEQUENCE</scope>
    <source>
        <strain evidence="2">Y34</strain>
    </source>
</reference>
<protein>
    <submittedName>
        <fullName evidence="2">Uncharacterized protein</fullName>
    </submittedName>
</protein>
<dbReference type="Proteomes" id="UP000011086">
    <property type="component" value="Unassembled WGS sequence"/>
</dbReference>
<name>A0AA97NZ51_PYRO3</name>